<dbReference type="PROSITE" id="PS51175">
    <property type="entry name" value="CBM6"/>
    <property type="match status" value="1"/>
</dbReference>
<feature type="domain" description="CBM6" evidence="9">
    <location>
        <begin position="350"/>
        <end position="468"/>
    </location>
</feature>
<evidence type="ECO:0000313" key="11">
    <source>
        <dbReference type="Proteomes" id="UP001165124"/>
    </source>
</evidence>
<evidence type="ECO:0000256" key="1">
    <source>
        <dbReference type="ARBA" id="ARBA00009865"/>
    </source>
</evidence>
<evidence type="ECO:0000256" key="4">
    <source>
        <dbReference type="PIRSR" id="PIRSR606710-1"/>
    </source>
</evidence>
<feature type="site" description="Important for catalytic activity, responsible for pKa modulation of the active site Glu and correct orientation of both the proton donor and substrate" evidence="5">
    <location>
        <position position="185"/>
    </location>
</feature>
<protein>
    <recommendedName>
        <fullName evidence="9">CBM6 domain-containing protein</fullName>
    </recommendedName>
</protein>
<feature type="region of interest" description="Disordered" evidence="7">
    <location>
        <begin position="28"/>
        <end position="64"/>
    </location>
</feature>
<dbReference type="InterPro" id="IPR006710">
    <property type="entry name" value="Glyco_hydro_43"/>
</dbReference>
<keyword evidence="11" id="KW-1185">Reference proteome</keyword>
<evidence type="ECO:0000256" key="8">
    <source>
        <dbReference type="SAM" id="SignalP"/>
    </source>
</evidence>
<dbReference type="InterPro" id="IPR051795">
    <property type="entry name" value="Glycosyl_Hydrlase_43"/>
</dbReference>
<keyword evidence="8" id="KW-0732">Signal</keyword>
<dbReference type="CDD" id="cd08999">
    <property type="entry name" value="GH43_ABN-like"/>
    <property type="match status" value="1"/>
</dbReference>
<organism evidence="10 11">
    <name type="scientific">Actinomadura rubrobrunea</name>
    <dbReference type="NCBI Taxonomy" id="115335"/>
    <lineage>
        <taxon>Bacteria</taxon>
        <taxon>Bacillati</taxon>
        <taxon>Actinomycetota</taxon>
        <taxon>Actinomycetes</taxon>
        <taxon>Streptosporangiales</taxon>
        <taxon>Thermomonosporaceae</taxon>
        <taxon>Actinomadura</taxon>
    </lineage>
</organism>
<dbReference type="PANTHER" id="PTHR42812:SF5">
    <property type="entry name" value="ENDO-ARABINASE"/>
    <property type="match status" value="1"/>
</dbReference>
<dbReference type="RefSeq" id="WP_067906809.1">
    <property type="nucleotide sequence ID" value="NZ_BSRZ01000008.1"/>
</dbReference>
<evidence type="ECO:0000256" key="6">
    <source>
        <dbReference type="RuleBase" id="RU361187"/>
    </source>
</evidence>
<accession>A0A9W6PY28</accession>
<dbReference type="GO" id="GO:0004553">
    <property type="term" value="F:hydrolase activity, hydrolyzing O-glycosyl compounds"/>
    <property type="evidence" value="ECO:0007669"/>
    <property type="project" value="InterPro"/>
</dbReference>
<dbReference type="AlphaFoldDB" id="A0A9W6PY28"/>
<dbReference type="SUPFAM" id="SSF75005">
    <property type="entry name" value="Arabinanase/levansucrase/invertase"/>
    <property type="match status" value="1"/>
</dbReference>
<proteinExistence type="inferred from homology"/>
<evidence type="ECO:0000259" key="9">
    <source>
        <dbReference type="PROSITE" id="PS51175"/>
    </source>
</evidence>
<dbReference type="Pfam" id="PF04616">
    <property type="entry name" value="Glyco_hydro_43"/>
    <property type="match status" value="1"/>
</dbReference>
<evidence type="ECO:0000256" key="2">
    <source>
        <dbReference type="ARBA" id="ARBA00022801"/>
    </source>
</evidence>
<dbReference type="PANTHER" id="PTHR42812">
    <property type="entry name" value="BETA-XYLOSIDASE"/>
    <property type="match status" value="1"/>
</dbReference>
<evidence type="ECO:0000313" key="10">
    <source>
        <dbReference type="EMBL" id="GLW65291.1"/>
    </source>
</evidence>
<dbReference type="InterPro" id="IPR008979">
    <property type="entry name" value="Galactose-bd-like_sf"/>
</dbReference>
<gene>
    <name evidence="10" type="ORF">Arub01_35350</name>
</gene>
<dbReference type="SUPFAM" id="SSF49785">
    <property type="entry name" value="Galactose-binding domain-like"/>
    <property type="match status" value="1"/>
</dbReference>
<dbReference type="Gene3D" id="2.60.120.260">
    <property type="entry name" value="Galactose-binding domain-like"/>
    <property type="match status" value="1"/>
</dbReference>
<name>A0A9W6PY28_9ACTN</name>
<evidence type="ECO:0000256" key="5">
    <source>
        <dbReference type="PIRSR" id="PIRSR606710-2"/>
    </source>
</evidence>
<dbReference type="GO" id="GO:0030246">
    <property type="term" value="F:carbohydrate binding"/>
    <property type="evidence" value="ECO:0007669"/>
    <property type="project" value="InterPro"/>
</dbReference>
<dbReference type="InterPro" id="IPR023296">
    <property type="entry name" value="Glyco_hydro_beta-prop_sf"/>
</dbReference>
<feature type="signal peptide" evidence="8">
    <location>
        <begin position="1"/>
        <end position="20"/>
    </location>
</feature>
<sequence>MSYRPLLAALSGALVCTVVAVLTAVITEGDGPDRRPRPTASATATEMPAPVQSPMSDAGPANGPALDSNFPDPEVLKAGDAYFAYATNDGGKNVPVAKAPSALGPWSRTDADALPALPAWAQHGRTWAPDVSVRSDGSYLLYFTAMSRDGGQQCIGAATASSPLGPFTPQGTSPLVCRRHVDTIDPAAFVDSDGARYLLYKQGGEHGGLYLQRTSPDGLRLDGSPVRILTKGDDEPSLIEAPALVKHGGTYVLFYAAGVFYRSDYQTRYATASSITGPYTKAPRPLLSTDGYRKEITGPGGADIVHDGTDSHLVFHGIAQFLGGDSVRRAMYVAELGWADGTPVVRGSPVRYEAENGRVYGARIRRVRDGVSGGAAVDDMDNAQSLAEVDVYAPRMGDYLVRVRYANHGDDAAHMLTVNGGAPVVVRYPGSSGRWRDVEIEVALRAGWNVLRLARQFGNAELDYIEVS</sequence>
<comment type="caution">
    <text evidence="10">The sequence shown here is derived from an EMBL/GenBank/DDBJ whole genome shotgun (WGS) entry which is preliminary data.</text>
</comment>
<keyword evidence="2 6" id="KW-0378">Hydrolase</keyword>
<feature type="active site" description="Proton donor" evidence="4">
    <location>
        <position position="240"/>
    </location>
</feature>
<comment type="similarity">
    <text evidence="1 6">Belongs to the glycosyl hydrolase 43 family.</text>
</comment>
<feature type="chain" id="PRO_5040777652" description="CBM6 domain-containing protein" evidence="8">
    <location>
        <begin position="21"/>
        <end position="468"/>
    </location>
</feature>
<evidence type="ECO:0000256" key="7">
    <source>
        <dbReference type="SAM" id="MobiDB-lite"/>
    </source>
</evidence>
<dbReference type="Proteomes" id="UP001165124">
    <property type="component" value="Unassembled WGS sequence"/>
</dbReference>
<reference evidence="10" key="1">
    <citation type="submission" date="2023-02" db="EMBL/GenBank/DDBJ databases">
        <title>Actinomadura rubrobrunea NBRC 14622.</title>
        <authorList>
            <person name="Ichikawa N."/>
            <person name="Sato H."/>
            <person name="Tonouchi N."/>
        </authorList>
    </citation>
    <scope>NUCLEOTIDE SEQUENCE</scope>
    <source>
        <strain evidence="10">NBRC 14622</strain>
    </source>
</reference>
<feature type="active site" description="Proton acceptor" evidence="4">
    <location>
        <position position="72"/>
    </location>
</feature>
<dbReference type="Pfam" id="PF16990">
    <property type="entry name" value="CBM_35"/>
    <property type="match status" value="1"/>
</dbReference>
<keyword evidence="3 6" id="KW-0326">Glycosidase</keyword>
<dbReference type="EMBL" id="BSRZ01000008">
    <property type="protein sequence ID" value="GLW65291.1"/>
    <property type="molecule type" value="Genomic_DNA"/>
</dbReference>
<evidence type="ECO:0000256" key="3">
    <source>
        <dbReference type="ARBA" id="ARBA00023295"/>
    </source>
</evidence>
<dbReference type="Gene3D" id="2.115.10.20">
    <property type="entry name" value="Glycosyl hydrolase domain, family 43"/>
    <property type="match status" value="1"/>
</dbReference>
<dbReference type="GO" id="GO:0005975">
    <property type="term" value="P:carbohydrate metabolic process"/>
    <property type="evidence" value="ECO:0007669"/>
    <property type="project" value="InterPro"/>
</dbReference>
<dbReference type="InterPro" id="IPR005084">
    <property type="entry name" value="CBM6"/>
</dbReference>